<feature type="domain" description="STAS" evidence="1">
    <location>
        <begin position="3"/>
        <end position="105"/>
    </location>
</feature>
<dbReference type="GO" id="GO:0043856">
    <property type="term" value="F:anti-sigma factor antagonist activity"/>
    <property type="evidence" value="ECO:0007669"/>
    <property type="project" value="TreeGrafter"/>
</dbReference>
<accession>A0A934R9I1</accession>
<dbReference type="PANTHER" id="PTHR33495">
    <property type="entry name" value="ANTI-SIGMA FACTOR ANTAGONIST TM_1081-RELATED-RELATED"/>
    <property type="match status" value="1"/>
</dbReference>
<reference evidence="2" key="1">
    <citation type="submission" date="2021-01" db="EMBL/GenBank/DDBJ databases">
        <title>Modified the classification status of verrucomicrobia.</title>
        <authorList>
            <person name="Feng X."/>
        </authorList>
    </citation>
    <scope>NUCLEOTIDE SEQUENCE</scope>
    <source>
        <strain evidence="2">JCM 18052</strain>
    </source>
</reference>
<dbReference type="InterPro" id="IPR002645">
    <property type="entry name" value="STAS_dom"/>
</dbReference>
<dbReference type="CDD" id="cd07043">
    <property type="entry name" value="STAS_anti-anti-sigma_factors"/>
    <property type="match status" value="1"/>
</dbReference>
<dbReference type="SUPFAM" id="SSF52091">
    <property type="entry name" value="SpoIIaa-like"/>
    <property type="match status" value="1"/>
</dbReference>
<organism evidence="2 3">
    <name type="scientific">Luteolibacter yonseiensis</name>
    <dbReference type="NCBI Taxonomy" id="1144680"/>
    <lineage>
        <taxon>Bacteria</taxon>
        <taxon>Pseudomonadati</taxon>
        <taxon>Verrucomicrobiota</taxon>
        <taxon>Verrucomicrobiia</taxon>
        <taxon>Verrucomicrobiales</taxon>
        <taxon>Verrucomicrobiaceae</taxon>
        <taxon>Luteolibacter</taxon>
    </lineage>
</organism>
<name>A0A934R9I1_9BACT</name>
<dbReference type="PANTHER" id="PTHR33495:SF2">
    <property type="entry name" value="ANTI-SIGMA FACTOR ANTAGONIST TM_1081-RELATED"/>
    <property type="match status" value="1"/>
</dbReference>
<dbReference type="PROSITE" id="PS50801">
    <property type="entry name" value="STAS"/>
    <property type="match status" value="1"/>
</dbReference>
<comment type="caution">
    <text evidence="2">The sequence shown here is derived from an EMBL/GenBank/DDBJ whole genome shotgun (WGS) entry which is preliminary data.</text>
</comment>
<protein>
    <submittedName>
        <fullName evidence="2">STAS domain-containing protein</fullName>
    </submittedName>
</protein>
<dbReference type="InterPro" id="IPR058548">
    <property type="entry name" value="MlaB-like_STAS"/>
</dbReference>
<dbReference type="Gene3D" id="3.30.750.24">
    <property type="entry name" value="STAS domain"/>
    <property type="match status" value="1"/>
</dbReference>
<proteinExistence type="predicted"/>
<dbReference type="InterPro" id="IPR036513">
    <property type="entry name" value="STAS_dom_sf"/>
</dbReference>
<sequence>MIVQSSKQDDGTMLMTVLVDSLDRLNMPEFKAEAAKVISQSDGRLEVDCSTLGFIDSSGLGAFLYAHNLLGEGRQPMRLTGVGSEVLTILELMQVHRLFELEPKR</sequence>
<gene>
    <name evidence="2" type="ORF">JIN84_20175</name>
</gene>
<evidence type="ECO:0000259" key="1">
    <source>
        <dbReference type="PROSITE" id="PS50801"/>
    </source>
</evidence>
<dbReference type="AlphaFoldDB" id="A0A934R9I1"/>
<dbReference type="Proteomes" id="UP000600139">
    <property type="component" value="Unassembled WGS sequence"/>
</dbReference>
<evidence type="ECO:0000313" key="2">
    <source>
        <dbReference type="EMBL" id="MBK1817950.1"/>
    </source>
</evidence>
<dbReference type="EMBL" id="JAENIK010000012">
    <property type="protein sequence ID" value="MBK1817950.1"/>
    <property type="molecule type" value="Genomic_DNA"/>
</dbReference>
<keyword evidence="3" id="KW-1185">Reference proteome</keyword>
<dbReference type="RefSeq" id="WP_200352875.1">
    <property type="nucleotide sequence ID" value="NZ_BAABHZ010000001.1"/>
</dbReference>
<dbReference type="Pfam" id="PF13466">
    <property type="entry name" value="STAS_2"/>
    <property type="match status" value="1"/>
</dbReference>
<evidence type="ECO:0000313" key="3">
    <source>
        <dbReference type="Proteomes" id="UP000600139"/>
    </source>
</evidence>